<accession>A0A8S9N5P1</accession>
<evidence type="ECO:0000313" key="2">
    <source>
        <dbReference type="Proteomes" id="UP000712600"/>
    </source>
</evidence>
<dbReference type="AlphaFoldDB" id="A0A8S9N5P1"/>
<dbReference type="Proteomes" id="UP000712600">
    <property type="component" value="Unassembled WGS sequence"/>
</dbReference>
<gene>
    <name evidence="1" type="ORF">F2Q69_00040715</name>
</gene>
<comment type="caution">
    <text evidence="1">The sequence shown here is derived from an EMBL/GenBank/DDBJ whole genome shotgun (WGS) entry which is preliminary data.</text>
</comment>
<proteinExistence type="predicted"/>
<evidence type="ECO:0000313" key="1">
    <source>
        <dbReference type="EMBL" id="KAF3499142.1"/>
    </source>
</evidence>
<organism evidence="1 2">
    <name type="scientific">Brassica cretica</name>
    <name type="common">Mustard</name>
    <dbReference type="NCBI Taxonomy" id="69181"/>
    <lineage>
        <taxon>Eukaryota</taxon>
        <taxon>Viridiplantae</taxon>
        <taxon>Streptophyta</taxon>
        <taxon>Embryophyta</taxon>
        <taxon>Tracheophyta</taxon>
        <taxon>Spermatophyta</taxon>
        <taxon>Magnoliopsida</taxon>
        <taxon>eudicotyledons</taxon>
        <taxon>Gunneridae</taxon>
        <taxon>Pentapetalae</taxon>
        <taxon>rosids</taxon>
        <taxon>malvids</taxon>
        <taxon>Brassicales</taxon>
        <taxon>Brassicaceae</taxon>
        <taxon>Brassiceae</taxon>
        <taxon>Brassica</taxon>
    </lineage>
</organism>
<reference evidence="1" key="1">
    <citation type="submission" date="2019-12" db="EMBL/GenBank/DDBJ databases">
        <title>Genome sequencing and annotation of Brassica cretica.</title>
        <authorList>
            <person name="Studholme D.J."/>
            <person name="Sarris P."/>
        </authorList>
    </citation>
    <scope>NUCLEOTIDE SEQUENCE</scope>
    <source>
        <strain evidence="1">PFS-109/04</strain>
        <tissue evidence="1">Leaf</tissue>
    </source>
</reference>
<dbReference type="EMBL" id="QGKX02001621">
    <property type="protein sequence ID" value="KAF3499142.1"/>
    <property type="molecule type" value="Genomic_DNA"/>
</dbReference>
<protein>
    <submittedName>
        <fullName evidence="1">Uncharacterized protein</fullName>
    </submittedName>
</protein>
<sequence length="193" mass="21246">MVQCIHFMETEVPESTKHGQRGEGGRMCLVMRVLQICVGDVTNLPFDTGGVVCLLPNSGELVASQDQWKCTEQQSQIAHALFTVVRALVLVVGDDAIDEETDEALAQKTCGSPQRRDVMVEFATDYTSHFEFGVKEFSSKDQHVKKSSTSCPPKNSTIGGRCWLLSLTTGYEFRKHSSAQKGKDESGGNELQQ</sequence>
<name>A0A8S9N5P1_BRACR</name>